<feature type="compositionally biased region" description="Polar residues" evidence="1">
    <location>
        <begin position="730"/>
        <end position="740"/>
    </location>
</feature>
<protein>
    <submittedName>
        <fullName evidence="2">Uncharacterized protein</fullName>
    </submittedName>
</protein>
<keyword evidence="3" id="KW-1185">Reference proteome</keyword>
<proteinExistence type="predicted"/>
<feature type="compositionally biased region" description="Basic and acidic residues" evidence="1">
    <location>
        <begin position="870"/>
        <end position="879"/>
    </location>
</feature>
<dbReference type="HOGENOM" id="CLU_256676_0_0_1"/>
<dbReference type="GeneID" id="16994500"/>
<dbReference type="EMBL" id="AP006493">
    <property type="protein sequence ID" value="BAM80524.1"/>
    <property type="molecule type" value="Genomic_DNA"/>
</dbReference>
<dbReference type="KEGG" id="cme:CYME_CMK149C"/>
<name>M1V8C8_CYAM1</name>
<evidence type="ECO:0000313" key="3">
    <source>
        <dbReference type="Proteomes" id="UP000007014"/>
    </source>
</evidence>
<accession>M1V8C8</accession>
<feature type="compositionally biased region" description="Low complexity" evidence="1">
    <location>
        <begin position="710"/>
        <end position="723"/>
    </location>
</feature>
<feature type="region of interest" description="Disordered" evidence="1">
    <location>
        <begin position="865"/>
        <end position="908"/>
    </location>
</feature>
<dbReference type="Gramene" id="CMK149CT">
    <property type="protein sequence ID" value="CMK149CT"/>
    <property type="gene ID" value="CMK149C"/>
</dbReference>
<dbReference type="Proteomes" id="UP000007014">
    <property type="component" value="Chromosome 11"/>
</dbReference>
<dbReference type="OrthoDB" id="10553973at2759"/>
<reference evidence="2 3" key="1">
    <citation type="journal article" date="2004" name="Nature">
        <title>Genome sequence of the ultrasmall unicellular red alga Cyanidioschyzon merolae 10D.</title>
        <authorList>
            <person name="Matsuzaki M."/>
            <person name="Misumi O."/>
            <person name="Shin-i T."/>
            <person name="Maruyama S."/>
            <person name="Takahara M."/>
            <person name="Miyagishima S."/>
            <person name="Mori T."/>
            <person name="Nishida K."/>
            <person name="Yagisawa F."/>
            <person name="Nishida K."/>
            <person name="Yoshida Y."/>
            <person name="Nishimura Y."/>
            <person name="Nakao S."/>
            <person name="Kobayashi T."/>
            <person name="Momoyama Y."/>
            <person name="Higashiyama T."/>
            <person name="Minoda A."/>
            <person name="Sano M."/>
            <person name="Nomoto H."/>
            <person name="Oishi K."/>
            <person name="Hayashi H."/>
            <person name="Ohta F."/>
            <person name="Nishizaka S."/>
            <person name="Haga S."/>
            <person name="Miura S."/>
            <person name="Morishita T."/>
            <person name="Kabeya Y."/>
            <person name="Terasawa K."/>
            <person name="Suzuki Y."/>
            <person name="Ishii Y."/>
            <person name="Asakawa S."/>
            <person name="Takano H."/>
            <person name="Ohta N."/>
            <person name="Kuroiwa H."/>
            <person name="Tanaka K."/>
            <person name="Shimizu N."/>
            <person name="Sugano S."/>
            <person name="Sato N."/>
            <person name="Nozaki H."/>
            <person name="Ogasawara N."/>
            <person name="Kohara Y."/>
            <person name="Kuroiwa T."/>
        </authorList>
    </citation>
    <scope>NUCLEOTIDE SEQUENCE [LARGE SCALE GENOMIC DNA]</scope>
    <source>
        <strain evidence="2 3">10D</strain>
    </source>
</reference>
<dbReference type="RefSeq" id="XP_005536560.1">
    <property type="nucleotide sequence ID" value="XM_005536503.1"/>
</dbReference>
<feature type="region of interest" description="Disordered" evidence="1">
    <location>
        <begin position="693"/>
        <end position="756"/>
    </location>
</feature>
<feature type="region of interest" description="Disordered" evidence="1">
    <location>
        <begin position="133"/>
        <end position="167"/>
    </location>
</feature>
<evidence type="ECO:0000313" key="2">
    <source>
        <dbReference type="EMBL" id="BAM80524.1"/>
    </source>
</evidence>
<sequence>MTSLLWDSFHSFLQQTRFENIESHDDAGTSDLETAVDEASPAERAFLLKRLCEVCVERPLAGSRLHLFVTVLRRLLWTALLEMGYCEFPDRKESIKAPVSRGLHSKRAPKRRRVNIGAALDSEAVSVHGNAAAFEEPESDEIQPSAGELVEPTPANRGEPKDELHWDSWPPPEHVVTAWLVQATESSFQECWPLPIDEWLVVVRESPASKQLKAATAERALLRMRETRRLPPPLIAAWLPLLMLSGTRRVLLEEALSSLLARDRLDIPQSVLELAFRRDTAYAKALLRIARGIQYPHPIWHREAGAVLFLLVASMPSFHATCTHLLLRKITEYLEDLIRTERTIFAFPNMERPRSPTQACMIIACSKPELLETILDLMSACLDANVVWPDSDLALFPSDALKKAPLRTDVAARILERIAVAPSRRLPLMSWQRLLLGATATQPQAFLSERSRQLLKEYVVRPETVPFLRKLMRYLPDLAETAIYQCRKLLFQASSVGQIPVARALASMVAFLGTQEQPRQPNFCSGSHKRSELVSLGQLLPDFMLLSLRILQQGSAQMRRVWYETIIEEVEGNGLAPAVVGILRTHFYRTFFTATWKPSAPEIESPLRPGSHWIDDDAASLLCLLALGHDMEGFDDFVARLSYMDLSHLDIPADVGDQPLDETDRGVLTRLLQTIETAIVMWPILHVAEIPDLSPDSTPGTVAQRRHRAASTSAGADDAAAAGEVIGASPTGSHESQNHSPGVPVSPSPNLDHLGAFQVAHPGGAAIRNDDLDLGVTELASRRERPTPAGRCQQPYRHADIHGENESAPAIASVPKSAGVQRLTECTDWSRFRTVIAPLLRLHQRAMERLGDPYAIWQRGGCHASTSMNAKHDKTEAQHKTTSTSSKEKRKQTSDNDSGVGRSLGVSSTNTTIPATALEKFLALLTETLRTGRAFQEIFKLLEIALRRLLLVSSFPATMTTQGRLVPTLLQVVALPLSGTEADTAYLLAILLLGKIRRSSAEHLPFLAEKRQGFVSAPTRGSGILLAEQRQHAVAALLRSLRSHSWSLCVASAALLGALGPQAQAAPVPESGQTRWDTALWRRIRECLDSSRKVPLHPAIRQCLPAGGSDIRLLFHASLADSLVPTSWYPEQHLCSIAMDILQTWASSTVLDWNVLRLFTLQLQSWLQEWNWLVERGYQYSESTANATQVSQHILRIWADWACALSLVTTTACGDGTTNLARVSAPELIESERTLVPVVAVAPWTFIRTCARTQTLGFQSLMRVARAVHQKRIALCRPAWKRMTFVASQGLATAAYDLLTAATEPTAEESAAKIRDESQLFPQLIYALESAEKALFATSQTYRDPGLVRRLRRPVARDFKLAAFQT</sequence>
<gene>
    <name evidence="2" type="ORF">CYME_CMK149C</name>
</gene>
<evidence type="ECO:0000256" key="1">
    <source>
        <dbReference type="SAM" id="MobiDB-lite"/>
    </source>
</evidence>
<reference evidence="2 3" key="2">
    <citation type="journal article" date="2007" name="BMC Biol.">
        <title>A 100%-complete sequence reveals unusually simple genomic features in the hot-spring red alga Cyanidioschyzon merolae.</title>
        <authorList>
            <person name="Nozaki H."/>
            <person name="Takano H."/>
            <person name="Misumi O."/>
            <person name="Terasawa K."/>
            <person name="Matsuzaki M."/>
            <person name="Maruyama S."/>
            <person name="Nishida K."/>
            <person name="Yagisawa F."/>
            <person name="Yoshida Y."/>
            <person name="Fujiwara T."/>
            <person name="Takio S."/>
            <person name="Tamura K."/>
            <person name="Chung S.J."/>
            <person name="Nakamura S."/>
            <person name="Kuroiwa H."/>
            <person name="Tanaka K."/>
            <person name="Sato N."/>
            <person name="Kuroiwa T."/>
        </authorList>
    </citation>
    <scope>NUCLEOTIDE SEQUENCE [LARGE SCALE GENOMIC DNA]</scope>
    <source>
        <strain evidence="2 3">10D</strain>
    </source>
</reference>
<organism evidence="2 3">
    <name type="scientific">Cyanidioschyzon merolae (strain NIES-3377 / 10D)</name>
    <name type="common">Unicellular red alga</name>
    <dbReference type="NCBI Taxonomy" id="280699"/>
    <lineage>
        <taxon>Eukaryota</taxon>
        <taxon>Rhodophyta</taxon>
        <taxon>Bangiophyceae</taxon>
        <taxon>Cyanidiales</taxon>
        <taxon>Cyanidiaceae</taxon>
        <taxon>Cyanidioschyzon</taxon>
    </lineage>
</organism>